<sequence>MITFRMATTEDIQGSMALIDQAKAFLKNKGVDQWQDGYPEEQDIAGDIAAEKGYVLTDGDDMIAYCCIDFGGEPAYEGLKGQWLADGPYVVIHRMAVSDAYKGKGLAKRLFAEAEAMAAAKGVYSVRVDTDEDNAIMRGIIAAMGFTYCGTIWFANSTKIAFQKVLPTTI</sequence>
<dbReference type="EMBL" id="CP029462">
    <property type="protein sequence ID" value="AXL21565.1"/>
    <property type="molecule type" value="Genomic_DNA"/>
</dbReference>
<organism evidence="1 2">
    <name type="scientific">Megasphaera stantonii</name>
    <dbReference type="NCBI Taxonomy" id="2144175"/>
    <lineage>
        <taxon>Bacteria</taxon>
        <taxon>Bacillati</taxon>
        <taxon>Bacillota</taxon>
        <taxon>Negativicutes</taxon>
        <taxon>Veillonellales</taxon>
        <taxon>Veillonellaceae</taxon>
        <taxon>Megasphaera</taxon>
    </lineage>
</organism>
<dbReference type="CDD" id="cd04301">
    <property type="entry name" value="NAT_SF"/>
    <property type="match status" value="1"/>
</dbReference>
<dbReference type="InterPro" id="IPR016181">
    <property type="entry name" value="Acyl_CoA_acyltransferase"/>
</dbReference>
<evidence type="ECO:0000313" key="1">
    <source>
        <dbReference type="EMBL" id="AXL21565.1"/>
    </source>
</evidence>
<dbReference type="AlphaFoldDB" id="A0A346B0C2"/>
<dbReference type="Pfam" id="PF00583">
    <property type="entry name" value="Acetyltransf_1"/>
    <property type="match status" value="1"/>
</dbReference>
<proteinExistence type="predicted"/>
<dbReference type="SUPFAM" id="SSF55729">
    <property type="entry name" value="Acyl-CoA N-acyltransferases (Nat)"/>
    <property type="match status" value="1"/>
</dbReference>
<name>A0A346B0C2_9FIRM</name>
<dbReference type="InterPro" id="IPR000182">
    <property type="entry name" value="GNAT_dom"/>
</dbReference>
<dbReference type="OrthoDB" id="9796381at2"/>
<reference evidence="1 2" key="1">
    <citation type="submission" date="2018-05" db="EMBL/GenBank/DDBJ databases">
        <title>Complete genome sequence of Megasphaera sp. AJH120T, isolated from the ceca of a chicken.</title>
        <authorList>
            <person name="Maki J."/>
            <person name="Looft T."/>
        </authorList>
    </citation>
    <scope>NUCLEOTIDE SEQUENCE [LARGE SCALE GENOMIC DNA]</scope>
    <source>
        <strain evidence="1 2">AJH120</strain>
    </source>
</reference>
<gene>
    <name evidence="1" type="ORF">DKB62_08300</name>
</gene>
<dbReference type="Proteomes" id="UP000254337">
    <property type="component" value="Chromosome"/>
</dbReference>
<dbReference type="RefSeq" id="WP_107195422.1">
    <property type="nucleotide sequence ID" value="NZ_CALYAU010000030.1"/>
</dbReference>
<dbReference type="Gene3D" id="3.40.630.30">
    <property type="match status" value="1"/>
</dbReference>
<keyword evidence="1" id="KW-0808">Transferase</keyword>
<protein>
    <submittedName>
        <fullName evidence="1">GNAT family N-acetyltransferase</fullName>
    </submittedName>
</protein>
<accession>A0A346B0C2</accession>
<dbReference type="GO" id="GO:0016747">
    <property type="term" value="F:acyltransferase activity, transferring groups other than amino-acyl groups"/>
    <property type="evidence" value="ECO:0007669"/>
    <property type="project" value="InterPro"/>
</dbReference>
<evidence type="ECO:0000313" key="2">
    <source>
        <dbReference type="Proteomes" id="UP000254337"/>
    </source>
</evidence>
<dbReference type="PROSITE" id="PS51186">
    <property type="entry name" value="GNAT"/>
    <property type="match status" value="1"/>
</dbReference>
<keyword evidence="2" id="KW-1185">Reference proteome</keyword>
<dbReference type="KEGG" id="meg:DKB62_08300"/>